<feature type="domain" description="HNH nuclease" evidence="1">
    <location>
        <begin position="96"/>
        <end position="148"/>
    </location>
</feature>
<dbReference type="CDD" id="cd00085">
    <property type="entry name" value="HNHc"/>
    <property type="match status" value="1"/>
</dbReference>
<dbReference type="AlphaFoldDB" id="A0A1E8CKR4"/>
<evidence type="ECO:0000313" key="2">
    <source>
        <dbReference type="EMBL" id="OFE13008.1"/>
    </source>
</evidence>
<dbReference type="Proteomes" id="UP000175669">
    <property type="component" value="Unassembled WGS sequence"/>
</dbReference>
<evidence type="ECO:0000313" key="3">
    <source>
        <dbReference type="Proteomes" id="UP000175669"/>
    </source>
</evidence>
<proteinExistence type="predicted"/>
<organism evidence="2 3">
    <name type="scientific">Pseudohongiella acticola</name>
    <dbReference type="NCBI Taxonomy" id="1524254"/>
    <lineage>
        <taxon>Bacteria</taxon>
        <taxon>Pseudomonadati</taxon>
        <taxon>Pseudomonadota</taxon>
        <taxon>Gammaproteobacteria</taxon>
        <taxon>Pseudomonadales</taxon>
        <taxon>Pseudohongiellaceae</taxon>
        <taxon>Pseudohongiella</taxon>
    </lineage>
</organism>
<dbReference type="OrthoDB" id="5292295at2"/>
<comment type="caution">
    <text evidence="2">The sequence shown here is derived from an EMBL/GenBank/DDBJ whole genome shotgun (WGS) entry which is preliminary data.</text>
</comment>
<accession>A0A1E8CKR4</accession>
<evidence type="ECO:0000259" key="1">
    <source>
        <dbReference type="SMART" id="SM00507"/>
    </source>
</evidence>
<dbReference type="RefSeq" id="WP_070116617.1">
    <property type="nucleotide sequence ID" value="NZ_MASR01000001.1"/>
</dbReference>
<reference evidence="3" key="1">
    <citation type="submission" date="2016-07" db="EMBL/GenBank/DDBJ databases">
        <authorList>
            <person name="Florea S."/>
            <person name="Webb J.S."/>
            <person name="Jaromczyk J."/>
            <person name="Schardl C.L."/>
        </authorList>
    </citation>
    <scope>NUCLEOTIDE SEQUENCE [LARGE SCALE GENOMIC DNA]</scope>
    <source>
        <strain evidence="3">KCTC 42131</strain>
    </source>
</reference>
<dbReference type="SMART" id="SM00507">
    <property type="entry name" value="HNHc"/>
    <property type="match status" value="1"/>
</dbReference>
<protein>
    <recommendedName>
        <fullName evidence="1">HNH nuclease domain-containing protein</fullName>
    </recommendedName>
</protein>
<sequence length="295" mass="33732">MKRLALPNISFNGMLVKCSEGMEQVNVRNSFISVFPAFYAKEQQYQELSLAGNLYAYPKVNPLTNTTRVVGHLTKRKLVNLYENNLRDKDKPARDYYDALLVSSGERCPFCGDIGQTKNLDHFLPKAHFPEFSVMPLNLVPSCRDCNMGEKGQDYATVEDDQAIHPYVDKDIFYQEQWVYAEYIDEDDGALVYYVECPAAWSQEEKNRAENHFNSLDLANRYSLESGKHLSEVIDQKNAFVDVILGFDPQATTGEIKDAFVNANLQPVINSGQFSNHWKKVMYQCLANSARFFQI</sequence>
<keyword evidence="3" id="KW-1185">Reference proteome</keyword>
<gene>
    <name evidence="2" type="ORF">PHACT_07535</name>
</gene>
<dbReference type="InterPro" id="IPR003615">
    <property type="entry name" value="HNH_nuc"/>
</dbReference>
<name>A0A1E8CKR4_9GAMM</name>
<dbReference type="Gene3D" id="1.10.30.50">
    <property type="match status" value="1"/>
</dbReference>
<dbReference type="STRING" id="1524254.PHACT_07535"/>
<dbReference type="EMBL" id="MASR01000001">
    <property type="protein sequence ID" value="OFE13008.1"/>
    <property type="molecule type" value="Genomic_DNA"/>
</dbReference>